<evidence type="ECO:0000256" key="2">
    <source>
        <dbReference type="ARBA" id="ARBA00009695"/>
    </source>
</evidence>
<evidence type="ECO:0000259" key="6">
    <source>
        <dbReference type="Pfam" id="PF02631"/>
    </source>
</evidence>
<comment type="subcellular location">
    <subcellularLocation>
        <location evidence="1 5">Cytoplasm</location>
    </subcellularLocation>
</comment>
<dbReference type="PANTHER" id="PTHR33602:SF1">
    <property type="entry name" value="REGULATORY PROTEIN RECX FAMILY PROTEIN"/>
    <property type="match status" value="1"/>
</dbReference>
<dbReference type="InterPro" id="IPR003783">
    <property type="entry name" value="Regulatory_RecX"/>
</dbReference>
<comment type="similarity">
    <text evidence="2 5">Belongs to the RecX family.</text>
</comment>
<evidence type="ECO:0000256" key="3">
    <source>
        <dbReference type="ARBA" id="ARBA00018111"/>
    </source>
</evidence>
<dbReference type="Proteomes" id="UP000071561">
    <property type="component" value="Chromosome"/>
</dbReference>
<evidence type="ECO:0000259" key="8">
    <source>
        <dbReference type="Pfam" id="PF21982"/>
    </source>
</evidence>
<keyword evidence="4 5" id="KW-0963">Cytoplasm</keyword>
<evidence type="ECO:0000313" key="10">
    <source>
        <dbReference type="Proteomes" id="UP000071561"/>
    </source>
</evidence>
<accession>A0A127V7J4</accession>
<dbReference type="Gene3D" id="1.10.10.10">
    <property type="entry name" value="Winged helix-like DNA-binding domain superfamily/Winged helix DNA-binding domain"/>
    <property type="match status" value="2"/>
</dbReference>
<dbReference type="InterPro" id="IPR053925">
    <property type="entry name" value="RecX_HTH_3rd"/>
</dbReference>
<evidence type="ECO:0000256" key="5">
    <source>
        <dbReference type="HAMAP-Rule" id="MF_01114"/>
    </source>
</evidence>
<dbReference type="EMBL" id="CP014504">
    <property type="protein sequence ID" value="AMP97266.1"/>
    <property type="molecule type" value="Genomic_DNA"/>
</dbReference>
<dbReference type="PANTHER" id="PTHR33602">
    <property type="entry name" value="REGULATORY PROTEIN RECX FAMILY PROTEIN"/>
    <property type="match status" value="1"/>
</dbReference>
<dbReference type="PATRIC" id="fig|188932.3.peg.308"/>
<dbReference type="OrthoDB" id="1523826at2"/>
<name>A0A127V7J4_9SPHI</name>
<dbReference type="InterPro" id="IPR053926">
    <property type="entry name" value="RecX_HTH_1st"/>
</dbReference>
<dbReference type="InterPro" id="IPR036388">
    <property type="entry name" value="WH-like_DNA-bd_sf"/>
</dbReference>
<evidence type="ECO:0000256" key="1">
    <source>
        <dbReference type="ARBA" id="ARBA00004496"/>
    </source>
</evidence>
<reference evidence="9 10" key="1">
    <citation type="submission" date="2016-03" db="EMBL/GenBank/DDBJ databases">
        <title>Complete genome sequence of Pedobacter cryoconitis PAMC 27485.</title>
        <authorList>
            <person name="Lee J."/>
            <person name="Kim O.-S."/>
        </authorList>
    </citation>
    <scope>NUCLEOTIDE SEQUENCE [LARGE SCALE GENOMIC DNA]</scope>
    <source>
        <strain evidence="9 10">PAMC 27485</strain>
    </source>
</reference>
<comment type="function">
    <text evidence="5">Modulates RecA activity.</text>
</comment>
<gene>
    <name evidence="5" type="primary">recX</name>
    <name evidence="9" type="ORF">AY601_0301</name>
</gene>
<dbReference type="AlphaFoldDB" id="A0A127V7J4"/>
<feature type="domain" description="RecX first three-helical" evidence="8">
    <location>
        <begin position="30"/>
        <end position="69"/>
    </location>
</feature>
<dbReference type="InterPro" id="IPR053924">
    <property type="entry name" value="RecX_HTH_2nd"/>
</dbReference>
<keyword evidence="10" id="KW-1185">Reference proteome</keyword>
<evidence type="ECO:0000259" key="7">
    <source>
        <dbReference type="Pfam" id="PF21981"/>
    </source>
</evidence>
<evidence type="ECO:0000256" key="4">
    <source>
        <dbReference type="ARBA" id="ARBA00022490"/>
    </source>
</evidence>
<dbReference type="KEGG" id="pcm:AY601_0301"/>
<protein>
    <recommendedName>
        <fullName evidence="3 5">Regulatory protein RecX</fullName>
    </recommendedName>
</protein>
<dbReference type="Pfam" id="PF21981">
    <property type="entry name" value="RecX_HTH3"/>
    <property type="match status" value="1"/>
</dbReference>
<dbReference type="Pfam" id="PF02631">
    <property type="entry name" value="RecX_HTH2"/>
    <property type="match status" value="1"/>
</dbReference>
<feature type="domain" description="RecX second three-helical" evidence="6">
    <location>
        <begin position="76"/>
        <end position="117"/>
    </location>
</feature>
<feature type="domain" description="RecX third three-helical" evidence="7">
    <location>
        <begin position="123"/>
        <end position="170"/>
    </location>
</feature>
<evidence type="ECO:0000313" key="9">
    <source>
        <dbReference type="EMBL" id="AMP97266.1"/>
    </source>
</evidence>
<sequence length="176" mass="20574">MRIFAISATYNKEFILEKEYSKPALDKRTALVKAESYCAYQERAQQEIRNKLYDWGLRHDDVEEVITELILNNFLNEERFAMAYVSGKFNIKKWGKVKIKQGLKLKKIPEKMILKALNSIDYDDYLKTILAAAEKKSAVLVEKDAYKRKYKLITYLMGKGFENNLISEVLKDNNLS</sequence>
<dbReference type="GO" id="GO:0006282">
    <property type="term" value="P:regulation of DNA repair"/>
    <property type="evidence" value="ECO:0007669"/>
    <property type="project" value="UniProtKB-UniRule"/>
</dbReference>
<dbReference type="GO" id="GO:0005737">
    <property type="term" value="C:cytoplasm"/>
    <property type="evidence" value="ECO:0007669"/>
    <property type="project" value="UniProtKB-SubCell"/>
</dbReference>
<organism evidence="9 10">
    <name type="scientific">Pedobacter cryoconitis</name>
    <dbReference type="NCBI Taxonomy" id="188932"/>
    <lineage>
        <taxon>Bacteria</taxon>
        <taxon>Pseudomonadati</taxon>
        <taxon>Bacteroidota</taxon>
        <taxon>Sphingobacteriia</taxon>
        <taxon>Sphingobacteriales</taxon>
        <taxon>Sphingobacteriaceae</taxon>
        <taxon>Pedobacter</taxon>
    </lineage>
</organism>
<dbReference type="HAMAP" id="MF_01114">
    <property type="entry name" value="RecX"/>
    <property type="match status" value="1"/>
</dbReference>
<dbReference type="Pfam" id="PF21982">
    <property type="entry name" value="RecX_HTH1"/>
    <property type="match status" value="1"/>
</dbReference>
<proteinExistence type="inferred from homology"/>